<organism evidence="2 3">
    <name type="scientific">Meloidogyne graminicola</name>
    <dbReference type="NCBI Taxonomy" id="189291"/>
    <lineage>
        <taxon>Eukaryota</taxon>
        <taxon>Metazoa</taxon>
        <taxon>Ecdysozoa</taxon>
        <taxon>Nematoda</taxon>
        <taxon>Chromadorea</taxon>
        <taxon>Rhabditida</taxon>
        <taxon>Tylenchina</taxon>
        <taxon>Tylenchomorpha</taxon>
        <taxon>Tylenchoidea</taxon>
        <taxon>Meloidogynidae</taxon>
        <taxon>Meloidogyninae</taxon>
        <taxon>Meloidogyne</taxon>
    </lineage>
</organism>
<dbReference type="InterPro" id="IPR036465">
    <property type="entry name" value="vWFA_dom_sf"/>
</dbReference>
<sequence length="225" mass="25867">VVERCQPKLDIILLLDSINNNNNIDKIYIEHIRWAISLIDSLPIEKDSVRVAAAKYLGFPFTEFALGKDIRLKLNFQQTIKSSYTLHKAESELLRSDRENRKEAAKVIIIFSNNPNIVNEIIYEQKLNEIKEFKIFIVLFSDEKINNSNENNIFSIKELPRLREIILTEAERIRACSRIGEEAFNGQRLNGPSLNQNNLKINNGGGAFALAERLNKNIEELNNNN</sequence>
<keyword evidence="3" id="KW-1185">Reference proteome</keyword>
<dbReference type="OrthoDB" id="6132182at2759"/>
<protein>
    <recommendedName>
        <fullName evidence="1">VWFA domain-containing protein</fullName>
    </recommendedName>
</protein>
<dbReference type="Pfam" id="PF00092">
    <property type="entry name" value="VWA"/>
    <property type="match status" value="1"/>
</dbReference>
<evidence type="ECO:0000313" key="2">
    <source>
        <dbReference type="EMBL" id="KAF7627200.1"/>
    </source>
</evidence>
<feature type="non-terminal residue" evidence="2">
    <location>
        <position position="1"/>
    </location>
</feature>
<evidence type="ECO:0000259" key="1">
    <source>
        <dbReference type="Pfam" id="PF00092"/>
    </source>
</evidence>
<dbReference type="AlphaFoldDB" id="A0A8S9Z7M8"/>
<dbReference type="SUPFAM" id="SSF53300">
    <property type="entry name" value="vWA-like"/>
    <property type="match status" value="1"/>
</dbReference>
<name>A0A8S9Z7M8_9BILA</name>
<accession>A0A8S9Z7M8</accession>
<dbReference type="EMBL" id="JABEBT010000162">
    <property type="protein sequence ID" value="KAF7627200.1"/>
    <property type="molecule type" value="Genomic_DNA"/>
</dbReference>
<evidence type="ECO:0000313" key="3">
    <source>
        <dbReference type="Proteomes" id="UP000605970"/>
    </source>
</evidence>
<dbReference type="Gene3D" id="3.40.50.410">
    <property type="entry name" value="von Willebrand factor, type A domain"/>
    <property type="match status" value="1"/>
</dbReference>
<dbReference type="Proteomes" id="UP000605970">
    <property type="component" value="Unassembled WGS sequence"/>
</dbReference>
<gene>
    <name evidence="2" type="ORF">Mgra_00009515</name>
</gene>
<reference evidence="2" key="1">
    <citation type="journal article" date="2020" name="Ecol. Evol.">
        <title>Genome structure and content of the rice root-knot nematode (Meloidogyne graminicola).</title>
        <authorList>
            <person name="Phan N.T."/>
            <person name="Danchin E.G.J."/>
            <person name="Klopp C."/>
            <person name="Perfus-Barbeoch L."/>
            <person name="Kozlowski D.K."/>
            <person name="Koutsovoulos G.D."/>
            <person name="Lopez-Roques C."/>
            <person name="Bouchez O."/>
            <person name="Zahm M."/>
            <person name="Besnard G."/>
            <person name="Bellafiore S."/>
        </authorList>
    </citation>
    <scope>NUCLEOTIDE SEQUENCE</scope>
    <source>
        <strain evidence="2">VN-18</strain>
    </source>
</reference>
<proteinExistence type="predicted"/>
<feature type="domain" description="VWFA" evidence="1">
    <location>
        <begin position="10"/>
        <end position="152"/>
    </location>
</feature>
<dbReference type="InterPro" id="IPR002035">
    <property type="entry name" value="VWF_A"/>
</dbReference>
<feature type="non-terminal residue" evidence="2">
    <location>
        <position position="225"/>
    </location>
</feature>
<comment type="caution">
    <text evidence="2">The sequence shown here is derived from an EMBL/GenBank/DDBJ whole genome shotgun (WGS) entry which is preliminary data.</text>
</comment>